<dbReference type="Proteomes" id="UP000244005">
    <property type="component" value="Unassembled WGS sequence"/>
</dbReference>
<dbReference type="Gramene" id="Mp3g12340.1">
    <property type="protein sequence ID" value="Mp3g12340.1.cds"/>
    <property type="gene ID" value="Mp3g12340"/>
</dbReference>
<evidence type="ECO:0000256" key="1">
    <source>
        <dbReference type="ARBA" id="ARBA00023239"/>
    </source>
</evidence>
<protein>
    <recommendedName>
        <fullName evidence="3">Amidohydrolase-related domain-containing protein</fullName>
    </recommendedName>
</protein>
<dbReference type="OrthoDB" id="2832284at2759"/>
<evidence type="ECO:0000313" key="4">
    <source>
        <dbReference type="EMBL" id="PTQ38574.1"/>
    </source>
</evidence>
<proteinExistence type="inferred from homology"/>
<dbReference type="GO" id="GO:0019748">
    <property type="term" value="P:secondary metabolic process"/>
    <property type="evidence" value="ECO:0000318"/>
    <property type="project" value="GO_Central"/>
</dbReference>
<dbReference type="GO" id="GO:0005737">
    <property type="term" value="C:cytoplasm"/>
    <property type="evidence" value="ECO:0000318"/>
    <property type="project" value="GO_Central"/>
</dbReference>
<evidence type="ECO:0000259" key="3">
    <source>
        <dbReference type="Pfam" id="PF04909"/>
    </source>
</evidence>
<organism evidence="4 5">
    <name type="scientific">Marchantia polymorpha</name>
    <name type="common">Common liverwort</name>
    <name type="synonym">Marchantia aquatica</name>
    <dbReference type="NCBI Taxonomy" id="3197"/>
    <lineage>
        <taxon>Eukaryota</taxon>
        <taxon>Viridiplantae</taxon>
        <taxon>Streptophyta</taxon>
        <taxon>Embryophyta</taxon>
        <taxon>Marchantiophyta</taxon>
        <taxon>Marchantiopsida</taxon>
        <taxon>Marchantiidae</taxon>
        <taxon>Marchantiales</taxon>
        <taxon>Marchantiaceae</taxon>
        <taxon>Marchantia</taxon>
    </lineage>
</organism>
<evidence type="ECO:0000313" key="5">
    <source>
        <dbReference type="Proteomes" id="UP000244005"/>
    </source>
</evidence>
<evidence type="ECO:0000256" key="2">
    <source>
        <dbReference type="RuleBase" id="RU366045"/>
    </source>
</evidence>
<dbReference type="PANTHER" id="PTHR21240">
    <property type="entry name" value="2-AMINO-3-CARBOXYLMUCONATE-6-SEMIALDEHYDE DECARBOXYLASE"/>
    <property type="match status" value="1"/>
</dbReference>
<dbReference type="AlphaFoldDB" id="A0A2R6WXK5"/>
<keyword evidence="5" id="KW-1185">Reference proteome</keyword>
<dbReference type="SUPFAM" id="SSF51556">
    <property type="entry name" value="Metallo-dependent hydrolases"/>
    <property type="match status" value="1"/>
</dbReference>
<keyword evidence="2" id="KW-0210">Decarboxylase</keyword>
<dbReference type="InterPro" id="IPR032466">
    <property type="entry name" value="Metal_Hydrolase"/>
</dbReference>
<accession>A0A2R6WXK5</accession>
<feature type="domain" description="Amidohydrolase-related" evidence="3">
    <location>
        <begin position="30"/>
        <end position="329"/>
    </location>
</feature>
<dbReference type="GO" id="GO:0016787">
    <property type="term" value="F:hydrolase activity"/>
    <property type="evidence" value="ECO:0007669"/>
    <property type="project" value="InterPro"/>
</dbReference>
<reference evidence="5" key="1">
    <citation type="journal article" date="2017" name="Cell">
        <title>Insights into land plant evolution garnered from the Marchantia polymorpha genome.</title>
        <authorList>
            <person name="Bowman J.L."/>
            <person name="Kohchi T."/>
            <person name="Yamato K.T."/>
            <person name="Jenkins J."/>
            <person name="Shu S."/>
            <person name="Ishizaki K."/>
            <person name="Yamaoka S."/>
            <person name="Nishihama R."/>
            <person name="Nakamura Y."/>
            <person name="Berger F."/>
            <person name="Adam C."/>
            <person name="Aki S.S."/>
            <person name="Althoff F."/>
            <person name="Araki T."/>
            <person name="Arteaga-Vazquez M.A."/>
            <person name="Balasubrmanian S."/>
            <person name="Barry K."/>
            <person name="Bauer D."/>
            <person name="Boehm C.R."/>
            <person name="Briginshaw L."/>
            <person name="Caballero-Perez J."/>
            <person name="Catarino B."/>
            <person name="Chen F."/>
            <person name="Chiyoda S."/>
            <person name="Chovatia M."/>
            <person name="Davies K.M."/>
            <person name="Delmans M."/>
            <person name="Demura T."/>
            <person name="Dierschke T."/>
            <person name="Dolan L."/>
            <person name="Dorantes-Acosta A.E."/>
            <person name="Eklund D.M."/>
            <person name="Florent S.N."/>
            <person name="Flores-Sandoval E."/>
            <person name="Fujiyama A."/>
            <person name="Fukuzawa H."/>
            <person name="Galik B."/>
            <person name="Grimanelli D."/>
            <person name="Grimwood J."/>
            <person name="Grossniklaus U."/>
            <person name="Hamada T."/>
            <person name="Haseloff J."/>
            <person name="Hetherington A.J."/>
            <person name="Higo A."/>
            <person name="Hirakawa Y."/>
            <person name="Hundley H.N."/>
            <person name="Ikeda Y."/>
            <person name="Inoue K."/>
            <person name="Inoue S.I."/>
            <person name="Ishida S."/>
            <person name="Jia Q."/>
            <person name="Kakita M."/>
            <person name="Kanazawa T."/>
            <person name="Kawai Y."/>
            <person name="Kawashima T."/>
            <person name="Kennedy M."/>
            <person name="Kinose K."/>
            <person name="Kinoshita T."/>
            <person name="Kohara Y."/>
            <person name="Koide E."/>
            <person name="Komatsu K."/>
            <person name="Kopischke S."/>
            <person name="Kubo M."/>
            <person name="Kyozuka J."/>
            <person name="Lagercrantz U."/>
            <person name="Lin S.S."/>
            <person name="Lindquist E."/>
            <person name="Lipzen A.M."/>
            <person name="Lu C.W."/>
            <person name="De Luna E."/>
            <person name="Martienssen R.A."/>
            <person name="Minamino N."/>
            <person name="Mizutani M."/>
            <person name="Mizutani M."/>
            <person name="Mochizuki N."/>
            <person name="Monte I."/>
            <person name="Mosher R."/>
            <person name="Nagasaki H."/>
            <person name="Nakagami H."/>
            <person name="Naramoto S."/>
            <person name="Nishitani K."/>
            <person name="Ohtani M."/>
            <person name="Okamoto T."/>
            <person name="Okumura M."/>
            <person name="Phillips J."/>
            <person name="Pollak B."/>
            <person name="Reinders A."/>
            <person name="Rovekamp M."/>
            <person name="Sano R."/>
            <person name="Sawa S."/>
            <person name="Schmid M.W."/>
            <person name="Shirakawa M."/>
            <person name="Solano R."/>
            <person name="Spunde A."/>
            <person name="Suetsugu N."/>
            <person name="Sugano S."/>
            <person name="Sugiyama A."/>
            <person name="Sun R."/>
            <person name="Suzuki Y."/>
            <person name="Takenaka M."/>
            <person name="Takezawa D."/>
            <person name="Tomogane H."/>
            <person name="Tsuzuki M."/>
            <person name="Ueda T."/>
            <person name="Umeda M."/>
            <person name="Ward J.M."/>
            <person name="Watanabe Y."/>
            <person name="Yazaki K."/>
            <person name="Yokoyama R."/>
            <person name="Yoshitake Y."/>
            <person name="Yotsui I."/>
            <person name="Zachgo S."/>
            <person name="Schmutz J."/>
        </authorList>
    </citation>
    <scope>NUCLEOTIDE SEQUENCE [LARGE SCALE GENOMIC DNA]</scope>
    <source>
        <strain evidence="5">Tak-1</strain>
    </source>
</reference>
<gene>
    <name evidence="4" type="ORF">MARPO_0050s0038</name>
</gene>
<dbReference type="PANTHER" id="PTHR21240:SF28">
    <property type="entry name" value="ISO-OROTATE DECARBOXYLASE (EUROFUNG)"/>
    <property type="match status" value="1"/>
</dbReference>
<keyword evidence="1 2" id="KW-0456">Lyase</keyword>
<dbReference type="Gene3D" id="3.20.20.140">
    <property type="entry name" value="Metal-dependent hydrolases"/>
    <property type="match status" value="1"/>
</dbReference>
<dbReference type="EMBL" id="KZ772722">
    <property type="protein sequence ID" value="PTQ38574.1"/>
    <property type="molecule type" value="Genomic_DNA"/>
</dbReference>
<dbReference type="Pfam" id="PF04909">
    <property type="entry name" value="Amidohydro_2"/>
    <property type="match status" value="1"/>
</dbReference>
<name>A0A2R6WXK5_MARPO</name>
<sequence length="334" mass="37484">MEQRARIGGLVWIVLVVCCVIGDIVNAHRIDLHTHFVPPFYRQYLAERHALAGGIPTPDWNVSWHLEVMDQLGIETSVVAITTPGARIHPDDTLDGRALARKLNEYAHYELVQKYPGRFQFWATVTLPDVEGSIAEFIHAFDNLGAMGVFLEANKFGIYLGDPSLDPFFKVLDDYKAVVLLHPNSLPDDAGVPGIPPALVDFTLDTTRAALNLVFKNTTRKFPNIRYVLAHSGGFLPFVVYRFAFGAADTDAVLEQFKEYYFDTALSSSPASLPSTIAVAMPERITYGTDFPYASEISLQRFTNALDTYDMPEWRRMRINCTNALELFNGFKRV</sequence>
<dbReference type="GO" id="GO:0016831">
    <property type="term" value="F:carboxy-lyase activity"/>
    <property type="evidence" value="ECO:0007669"/>
    <property type="project" value="UniProtKB-KW"/>
</dbReference>
<comment type="similarity">
    <text evidence="2">Belongs to the metallo-dependent hydrolases superfamily.</text>
</comment>
<dbReference type="InterPro" id="IPR006680">
    <property type="entry name" value="Amidohydro-rel"/>
</dbReference>
<dbReference type="InterPro" id="IPR032465">
    <property type="entry name" value="ACMSD"/>
</dbReference>